<protein>
    <submittedName>
        <fullName evidence="4">Methyl-accepting chemotaxis protein</fullName>
    </submittedName>
</protein>
<evidence type="ECO:0000256" key="2">
    <source>
        <dbReference type="PROSITE-ProRule" id="PRU00284"/>
    </source>
</evidence>
<name>A0A1I0ZM97_9CLOT</name>
<dbReference type="GO" id="GO:0016020">
    <property type="term" value="C:membrane"/>
    <property type="evidence" value="ECO:0007669"/>
    <property type="project" value="InterPro"/>
</dbReference>
<keyword evidence="1 2" id="KW-0807">Transducer</keyword>
<proteinExistence type="predicted"/>
<feature type="domain" description="Methyl-accepting transducer" evidence="3">
    <location>
        <begin position="54"/>
        <end position="312"/>
    </location>
</feature>
<dbReference type="RefSeq" id="WP_090042015.1">
    <property type="nucleotide sequence ID" value="NZ_FOKI01000022.1"/>
</dbReference>
<dbReference type="InterPro" id="IPR004089">
    <property type="entry name" value="MCPsignal_dom"/>
</dbReference>
<accession>A0A1I0ZM97</accession>
<dbReference type="SUPFAM" id="SSF58104">
    <property type="entry name" value="Methyl-accepting chemotaxis protein (MCP) signaling domain"/>
    <property type="match status" value="1"/>
</dbReference>
<dbReference type="PANTHER" id="PTHR32089:SF112">
    <property type="entry name" value="LYSOZYME-LIKE PROTEIN-RELATED"/>
    <property type="match status" value="1"/>
</dbReference>
<evidence type="ECO:0000256" key="1">
    <source>
        <dbReference type="ARBA" id="ARBA00023224"/>
    </source>
</evidence>
<dbReference type="AlphaFoldDB" id="A0A1I0ZM97"/>
<reference evidence="4 5" key="1">
    <citation type="submission" date="2016-10" db="EMBL/GenBank/DDBJ databases">
        <authorList>
            <person name="de Groot N.N."/>
        </authorList>
    </citation>
    <scope>NUCLEOTIDE SEQUENCE [LARGE SCALE GENOMIC DNA]</scope>
    <source>
        <strain evidence="4 5">DSM 12271</strain>
    </source>
</reference>
<dbReference type="STRING" id="84698.SAMN04488528_10226"/>
<gene>
    <name evidence="4" type="ORF">SAMN04488528_10226</name>
</gene>
<dbReference type="EMBL" id="FOKI01000022">
    <property type="protein sequence ID" value="SFB25640.1"/>
    <property type="molecule type" value="Genomic_DNA"/>
</dbReference>
<evidence type="ECO:0000313" key="5">
    <source>
        <dbReference type="Proteomes" id="UP000198619"/>
    </source>
</evidence>
<dbReference type="OrthoDB" id="9760371at2"/>
<dbReference type="Gene3D" id="1.10.287.950">
    <property type="entry name" value="Methyl-accepting chemotaxis protein"/>
    <property type="match status" value="1"/>
</dbReference>
<keyword evidence="5" id="KW-1185">Reference proteome</keyword>
<organism evidence="4 5">
    <name type="scientific">Clostridium frigidicarnis</name>
    <dbReference type="NCBI Taxonomy" id="84698"/>
    <lineage>
        <taxon>Bacteria</taxon>
        <taxon>Bacillati</taxon>
        <taxon>Bacillota</taxon>
        <taxon>Clostridia</taxon>
        <taxon>Eubacteriales</taxon>
        <taxon>Clostridiaceae</taxon>
        <taxon>Clostridium</taxon>
    </lineage>
</organism>
<dbReference type="PANTHER" id="PTHR32089">
    <property type="entry name" value="METHYL-ACCEPTING CHEMOTAXIS PROTEIN MCPB"/>
    <property type="match status" value="1"/>
</dbReference>
<dbReference type="Proteomes" id="UP000198619">
    <property type="component" value="Unassembled WGS sequence"/>
</dbReference>
<sequence length="333" mass="37695">MLLKSNGIGRRIRSLFIKDRCKEYDDKKSINLYEYNIEENLNNTEEEEKHIEKNFNDIEELIDEVQVSANNNLNVSEKLMEEMESISDKGKEMYLSIKEIQSSTGIIAERTLESFKETEVFSKRSNGIKDKMVESINNSKKMLGKIELELNEAIEGSKEVEKIYGFSHAIMDIAKQTNLLALNASIEAARAGEAGKGFAVVAGEVRKLAEESSKVVKNIDTIINNVSSSFNKLNRCSQEVVEYLSEVVNKDYDNIIHTCERYDENTEKIHSVMNEISSSTEEISTSIEGLTKVVNHVSTTINGSSDRVTEMSFDVLNTVEKIYEIKDKISKNN</sequence>
<evidence type="ECO:0000313" key="4">
    <source>
        <dbReference type="EMBL" id="SFB25640.1"/>
    </source>
</evidence>
<evidence type="ECO:0000259" key="3">
    <source>
        <dbReference type="PROSITE" id="PS50111"/>
    </source>
</evidence>
<dbReference type="GO" id="GO:0007165">
    <property type="term" value="P:signal transduction"/>
    <property type="evidence" value="ECO:0007669"/>
    <property type="project" value="UniProtKB-KW"/>
</dbReference>
<dbReference type="SMART" id="SM00283">
    <property type="entry name" value="MA"/>
    <property type="match status" value="1"/>
</dbReference>
<dbReference type="PROSITE" id="PS50111">
    <property type="entry name" value="CHEMOTAXIS_TRANSDUC_2"/>
    <property type="match status" value="1"/>
</dbReference>
<dbReference type="Pfam" id="PF00015">
    <property type="entry name" value="MCPsignal"/>
    <property type="match status" value="1"/>
</dbReference>